<protein>
    <submittedName>
        <fullName evidence="2">Integrase catalytic subunit</fullName>
    </submittedName>
</protein>
<evidence type="ECO:0000313" key="2">
    <source>
        <dbReference type="EMBL" id="VWC52914.1"/>
    </source>
</evidence>
<dbReference type="EMBL" id="CABVPW010000103">
    <property type="protein sequence ID" value="VWC52914.1"/>
    <property type="molecule type" value="Genomic_DNA"/>
</dbReference>
<sequence length="221" mass="25314">MRHPQWPELTVEDVLQDERTRLMPNPRPFDGYIEQTLRVSSTSLIHFQRNRYSVPTEYTNQLVSVRCYPAYLSVVANAQEIARHERSFERHMTFYDWRHYVTLVERKPGALRNGAPFITMPQPLQLLQRHLLKHPGGDRVMTQVLAAVREHGLDAVLLAVQAALDSGRPSAEHVLNVLSRLKAPVTNGSLATTKLQLKEEPAADVNRYETLRANPPEDRHV</sequence>
<dbReference type="AlphaFoldDB" id="A0A6P2SQ13"/>
<gene>
    <name evidence="2" type="ORF">BLA23254_08084</name>
</gene>
<name>A0A6P2SQ13_BURL3</name>
<feature type="domain" description="Transposase for insertion sequence element IS21-like C-terminal" evidence="1">
    <location>
        <begin position="26"/>
        <end position="96"/>
    </location>
</feature>
<reference evidence="2 3" key="1">
    <citation type="submission" date="2019-09" db="EMBL/GenBank/DDBJ databases">
        <authorList>
            <person name="Depoorter E."/>
        </authorList>
    </citation>
    <scope>NUCLEOTIDE SEQUENCE [LARGE SCALE GENOMIC DNA]</scope>
    <source>
        <strain evidence="2">LMG 23254</strain>
    </source>
</reference>
<organism evidence="2 3">
    <name type="scientific">Burkholderia lata (strain ATCC 17760 / DSM 23089 / LMG 22485 / NCIMB 9086 / R18194 / 383)</name>
    <dbReference type="NCBI Taxonomy" id="482957"/>
    <lineage>
        <taxon>Bacteria</taxon>
        <taxon>Pseudomonadati</taxon>
        <taxon>Pseudomonadota</taxon>
        <taxon>Betaproteobacteria</taxon>
        <taxon>Burkholderiales</taxon>
        <taxon>Burkholderiaceae</taxon>
        <taxon>Burkholderia</taxon>
        <taxon>Burkholderia cepacia complex</taxon>
    </lineage>
</organism>
<evidence type="ECO:0000259" key="1">
    <source>
        <dbReference type="Pfam" id="PF22483"/>
    </source>
</evidence>
<evidence type="ECO:0000313" key="3">
    <source>
        <dbReference type="Proteomes" id="UP000494218"/>
    </source>
</evidence>
<dbReference type="Pfam" id="PF22483">
    <property type="entry name" value="Mu-transpos_C_2"/>
    <property type="match status" value="1"/>
</dbReference>
<accession>A0A6P2SQ13</accession>
<dbReference type="InterPro" id="IPR054353">
    <property type="entry name" value="IstA-like_C"/>
</dbReference>
<proteinExistence type="predicted"/>
<dbReference type="Proteomes" id="UP000494218">
    <property type="component" value="Unassembled WGS sequence"/>
</dbReference>